<organism evidence="3 4">
    <name type="scientific">Bilophila wadsworthia (strain 3_1_6)</name>
    <dbReference type="NCBI Taxonomy" id="563192"/>
    <lineage>
        <taxon>Bacteria</taxon>
        <taxon>Pseudomonadati</taxon>
        <taxon>Thermodesulfobacteriota</taxon>
        <taxon>Desulfovibrionia</taxon>
        <taxon>Desulfovibrionales</taxon>
        <taxon>Desulfovibrionaceae</taxon>
        <taxon>Bilophila</taxon>
    </lineage>
</organism>
<evidence type="ECO:0000313" key="3">
    <source>
        <dbReference type="EMBL" id="EFV45261.1"/>
    </source>
</evidence>
<comment type="caution">
    <text evidence="3">The sequence shown here is derived from an EMBL/GenBank/DDBJ whole genome shotgun (WGS) entry which is preliminary data.</text>
</comment>
<keyword evidence="2" id="KW-0472">Membrane</keyword>
<dbReference type="HOGENOM" id="CLU_2056801_0_0_7"/>
<dbReference type="Proteomes" id="UP000006034">
    <property type="component" value="Unassembled WGS sequence"/>
</dbReference>
<evidence type="ECO:0000256" key="1">
    <source>
        <dbReference type="SAM" id="MobiDB-lite"/>
    </source>
</evidence>
<reference evidence="3 4" key="2">
    <citation type="submission" date="2013-04" db="EMBL/GenBank/DDBJ databases">
        <title>The Genome Sequence of Bilophila wadsworthia 3_1_6.</title>
        <authorList>
            <consortium name="The Broad Institute Genomics Platform"/>
            <person name="Earl A."/>
            <person name="Ward D."/>
            <person name="Feldgarden M."/>
            <person name="Gevers D."/>
            <person name="Sibley C."/>
            <person name="Strauss J."/>
            <person name="Allen-Vercoe E."/>
            <person name="Walker B."/>
            <person name="Young S."/>
            <person name="Zeng Q."/>
            <person name="Gargeya S."/>
            <person name="Fitzgerald M."/>
            <person name="Haas B."/>
            <person name="Abouelleil A."/>
            <person name="Allen A.W."/>
            <person name="Alvarado L."/>
            <person name="Arachchi H.M."/>
            <person name="Berlin A.M."/>
            <person name="Chapman S.B."/>
            <person name="Gainer-Dewar J."/>
            <person name="Goldberg J."/>
            <person name="Griggs A."/>
            <person name="Gujja S."/>
            <person name="Hansen M."/>
            <person name="Howarth C."/>
            <person name="Imamovic A."/>
            <person name="Ireland A."/>
            <person name="Larimer J."/>
            <person name="McCowan C."/>
            <person name="Murphy C."/>
            <person name="Pearson M."/>
            <person name="Poon T.W."/>
            <person name="Priest M."/>
            <person name="Roberts A."/>
            <person name="Saif S."/>
            <person name="Shea T."/>
            <person name="Sisk P."/>
            <person name="Sykes S."/>
            <person name="Wortman J."/>
            <person name="Nusbaum C."/>
            <person name="Birren B."/>
        </authorList>
    </citation>
    <scope>NUCLEOTIDE SEQUENCE [LARGE SCALE GENOMIC DNA]</scope>
    <source>
        <strain evidence="3 4">3_1_6</strain>
    </source>
</reference>
<dbReference type="AlphaFoldDB" id="E5Y461"/>
<proteinExistence type="predicted"/>
<feature type="compositionally biased region" description="Basic and acidic residues" evidence="1">
    <location>
        <begin position="104"/>
        <end position="119"/>
    </location>
</feature>
<gene>
    <name evidence="3" type="ORF">HMPREF0179_00972</name>
</gene>
<dbReference type="EMBL" id="ADCP02000001">
    <property type="protein sequence ID" value="EFV45261.1"/>
    <property type="molecule type" value="Genomic_DNA"/>
</dbReference>
<sequence length="119" mass="12936">MPDFLRWIIAGVTSVVVAGLVFLLATVGIVVAFFVFLVLFVVFGLAMRRARKNVQYGEDGSRFIIYTNIPGAGTGNADRVRRDDPDTYELSPDEYTVEAAPSKKPGDTDPKALGDHGKS</sequence>
<keyword evidence="2" id="KW-1133">Transmembrane helix</keyword>
<dbReference type="GeneID" id="78086106"/>
<accession>E5Y461</accession>
<protein>
    <submittedName>
        <fullName evidence="3">Uncharacterized protein</fullName>
    </submittedName>
</protein>
<feature type="region of interest" description="Disordered" evidence="1">
    <location>
        <begin position="71"/>
        <end position="119"/>
    </location>
</feature>
<feature type="transmembrane region" description="Helical" evidence="2">
    <location>
        <begin position="20"/>
        <end position="46"/>
    </location>
</feature>
<keyword evidence="4" id="KW-1185">Reference proteome</keyword>
<name>E5Y461_BILW3</name>
<dbReference type="RefSeq" id="WP_005025621.1">
    <property type="nucleotide sequence ID" value="NZ_KE150238.1"/>
</dbReference>
<dbReference type="STRING" id="563192.HMPREF0179_00972"/>
<evidence type="ECO:0000256" key="2">
    <source>
        <dbReference type="SAM" id="Phobius"/>
    </source>
</evidence>
<reference evidence="3 4" key="1">
    <citation type="submission" date="2010-10" db="EMBL/GenBank/DDBJ databases">
        <authorList>
            <consortium name="The Broad Institute Genome Sequencing Platform"/>
            <person name="Ward D."/>
            <person name="Earl A."/>
            <person name="Feldgarden M."/>
            <person name="Young S.K."/>
            <person name="Gargeya S."/>
            <person name="Zeng Q."/>
            <person name="Alvarado L."/>
            <person name="Berlin A."/>
            <person name="Bochicchio J."/>
            <person name="Chapman S.B."/>
            <person name="Chen Z."/>
            <person name="Freedman E."/>
            <person name="Gellesch M."/>
            <person name="Goldberg J."/>
            <person name="Griggs A."/>
            <person name="Gujja S."/>
            <person name="Heilman E."/>
            <person name="Heiman D."/>
            <person name="Howarth C."/>
            <person name="Mehta T."/>
            <person name="Neiman D."/>
            <person name="Pearson M."/>
            <person name="Roberts A."/>
            <person name="Saif S."/>
            <person name="Shea T."/>
            <person name="Shenoy N."/>
            <person name="Sisk P."/>
            <person name="Stolte C."/>
            <person name="Sykes S."/>
            <person name="White J."/>
            <person name="Yandava C."/>
            <person name="Allen-Vercoe E."/>
            <person name="Sibley C."/>
            <person name="Ambrose C.E."/>
            <person name="Strauss J."/>
            <person name="Daigneault M."/>
            <person name="Haas B."/>
            <person name="Nusbaum C."/>
            <person name="Birren B."/>
        </authorList>
    </citation>
    <scope>NUCLEOTIDE SEQUENCE [LARGE SCALE GENOMIC DNA]</scope>
    <source>
        <strain evidence="3 4">3_1_6</strain>
    </source>
</reference>
<evidence type="ECO:0000313" key="4">
    <source>
        <dbReference type="Proteomes" id="UP000006034"/>
    </source>
</evidence>
<keyword evidence="2" id="KW-0812">Transmembrane</keyword>